<name>A0A375GL21_9BURK</name>
<sequence length="103" mass="11325">MAYKRRTAGDAVPARPAWPLPSGGLPPQRAVVPISSPPTSGSTSSRYPWLRDELHRMMEDCVRSARSMIFDLDYLSPAIIRALSVLLDDAVLCSTRSLQRPAC</sequence>
<organism evidence="1">
    <name type="scientific">Cupriavidus taiwanensis</name>
    <dbReference type="NCBI Taxonomy" id="164546"/>
    <lineage>
        <taxon>Bacteria</taxon>
        <taxon>Pseudomonadati</taxon>
        <taxon>Pseudomonadota</taxon>
        <taxon>Betaproteobacteria</taxon>
        <taxon>Burkholderiales</taxon>
        <taxon>Burkholderiaceae</taxon>
        <taxon>Cupriavidus</taxon>
    </lineage>
</organism>
<accession>A0A375GL21</accession>
<evidence type="ECO:0000313" key="1">
    <source>
        <dbReference type="EMBL" id="SPC25479.1"/>
    </source>
</evidence>
<dbReference type="Proteomes" id="UP000257139">
    <property type="component" value="Plasmid CBM2594_p"/>
</dbReference>
<protein>
    <submittedName>
        <fullName evidence="1">Uncharacterized protein</fullName>
    </submittedName>
</protein>
<proteinExistence type="predicted"/>
<reference evidence="1" key="1">
    <citation type="submission" date="2018-01" db="EMBL/GenBank/DDBJ databases">
        <authorList>
            <person name="Clerissi C."/>
        </authorList>
    </citation>
    <scope>NUCLEOTIDE SEQUENCE [LARGE SCALE GENOMIC DNA]</scope>
    <source>
        <strain evidence="1">Cupriavidus taiwanensis STM 6021</strain>
    </source>
</reference>
<gene>
    <name evidence="1" type="ORF">CBM2594_P80004</name>
</gene>
<dbReference type="EMBL" id="OGUU01000043">
    <property type="protein sequence ID" value="SPC25479.1"/>
    <property type="molecule type" value="Genomic_DNA"/>
</dbReference>
<dbReference type="AlphaFoldDB" id="A0A375GL21"/>
<comment type="caution">
    <text evidence="1">The sequence shown here is derived from an EMBL/GenBank/DDBJ whole genome shotgun (WGS) entry which is preliminary data.</text>
</comment>